<evidence type="ECO:0000256" key="10">
    <source>
        <dbReference type="SAM" id="Phobius"/>
    </source>
</evidence>
<dbReference type="InterPro" id="IPR035896">
    <property type="entry name" value="AN1-like_Znf"/>
</dbReference>
<evidence type="ECO:0000313" key="13">
    <source>
        <dbReference type="Proteomes" id="UP000606624"/>
    </source>
</evidence>
<keyword evidence="6 12" id="KW-0378">Hydrolase</keyword>
<dbReference type="PROSITE" id="PS51039">
    <property type="entry name" value="ZF_AN1"/>
    <property type="match status" value="1"/>
</dbReference>
<evidence type="ECO:0000256" key="9">
    <source>
        <dbReference type="ARBA" id="ARBA00023136"/>
    </source>
</evidence>
<evidence type="ECO:0000313" key="12">
    <source>
        <dbReference type="EMBL" id="CAD6490244.1"/>
    </source>
</evidence>
<dbReference type="EMBL" id="CAJHIN010000004">
    <property type="protein sequence ID" value="CAD6490244.1"/>
    <property type="molecule type" value="Genomic_DNA"/>
</dbReference>
<feature type="transmembrane region" description="Helical" evidence="10">
    <location>
        <begin position="85"/>
        <end position="109"/>
    </location>
</feature>
<feature type="transmembrane region" description="Helical" evidence="10">
    <location>
        <begin position="129"/>
        <end position="150"/>
    </location>
</feature>
<feature type="domain" description="AN1-type" evidence="11">
    <location>
        <begin position="1"/>
        <end position="46"/>
    </location>
</feature>
<feature type="transmembrane region" description="Helical" evidence="10">
    <location>
        <begin position="237"/>
        <end position="257"/>
    </location>
</feature>
<keyword evidence="7" id="KW-0862">Zinc</keyword>
<dbReference type="InterPro" id="IPR050925">
    <property type="entry name" value="Rhomboid_protease_S54"/>
</dbReference>
<proteinExistence type="inferred from homology"/>
<keyword evidence="3 10" id="KW-0812">Transmembrane</keyword>
<sequence>MVAGRCHFCGKYELMLFTCKYCGGRFCADHRLPENHHCLGLAEYKQKLWESGKLHENVQNYAGEAVQKGLGGASSWLRFASNNSALALLIIISFVFLLELIPVISNIVYHALVFYPPLLFDRPWTIVTYMFLHGGFTHLLFNGMFLFFFGPELERRIGTPRFLFIFFASGIVAALGHMLTSSVPIIGASGALYGVLATLTILAPHIRIYFYFIPMPITYALILLVLLDFLMMGSGDAVAHIAHLSGLVVGLAAGYHLKSQHHIG</sequence>
<dbReference type="PANTHER" id="PTHR43731">
    <property type="entry name" value="RHOMBOID PROTEASE"/>
    <property type="match status" value="1"/>
</dbReference>
<organism evidence="12 13">
    <name type="scientific">Candidatus Argoarchaeum ethanivorans</name>
    <dbReference type="NCBI Taxonomy" id="2608793"/>
    <lineage>
        <taxon>Archaea</taxon>
        <taxon>Methanobacteriati</taxon>
        <taxon>Methanobacteriota</taxon>
        <taxon>Stenosarchaea group</taxon>
        <taxon>Methanomicrobia</taxon>
        <taxon>Methanosarcinales</taxon>
        <taxon>Methanosarcinales incertae sedis</taxon>
        <taxon>GOM Arc I cluster</taxon>
        <taxon>Candidatus Argoarchaeum</taxon>
    </lineage>
</organism>
<dbReference type="PANTHER" id="PTHR43731:SF14">
    <property type="entry name" value="PRESENILIN-ASSOCIATED RHOMBOID-LIKE PROTEIN, MITOCHONDRIAL"/>
    <property type="match status" value="1"/>
</dbReference>
<feature type="transmembrane region" description="Helical" evidence="10">
    <location>
        <begin position="162"/>
        <end position="179"/>
    </location>
</feature>
<dbReference type="SUPFAM" id="SSF144091">
    <property type="entry name" value="Rhomboid-like"/>
    <property type="match status" value="1"/>
</dbReference>
<evidence type="ECO:0000256" key="8">
    <source>
        <dbReference type="ARBA" id="ARBA00022989"/>
    </source>
</evidence>
<evidence type="ECO:0000256" key="5">
    <source>
        <dbReference type="ARBA" id="ARBA00022771"/>
    </source>
</evidence>
<dbReference type="GO" id="GO:0016020">
    <property type="term" value="C:membrane"/>
    <property type="evidence" value="ECO:0007669"/>
    <property type="project" value="UniProtKB-SubCell"/>
</dbReference>
<evidence type="ECO:0000256" key="4">
    <source>
        <dbReference type="ARBA" id="ARBA00022723"/>
    </source>
</evidence>
<feature type="transmembrane region" description="Helical" evidence="10">
    <location>
        <begin position="185"/>
        <end position="202"/>
    </location>
</feature>
<dbReference type="EC" id="3.4.21.105" evidence="12"/>
<comment type="similarity">
    <text evidence="2">Belongs to the peptidase S54 family.</text>
</comment>
<dbReference type="Gene3D" id="4.10.1110.10">
    <property type="entry name" value="AN1-like Zinc finger"/>
    <property type="match status" value="1"/>
</dbReference>
<evidence type="ECO:0000259" key="11">
    <source>
        <dbReference type="PROSITE" id="PS51039"/>
    </source>
</evidence>
<dbReference type="AlphaFoldDB" id="A0A811T6N4"/>
<evidence type="ECO:0000256" key="7">
    <source>
        <dbReference type="ARBA" id="ARBA00022833"/>
    </source>
</evidence>
<dbReference type="InterPro" id="IPR022764">
    <property type="entry name" value="Peptidase_S54_rhomboid_dom"/>
</dbReference>
<dbReference type="InterPro" id="IPR035952">
    <property type="entry name" value="Rhomboid-like_sf"/>
</dbReference>
<dbReference type="InterPro" id="IPR000058">
    <property type="entry name" value="Znf_AN1"/>
</dbReference>
<comment type="subcellular location">
    <subcellularLocation>
        <location evidence="1">Membrane</location>
        <topology evidence="1">Multi-pass membrane protein</topology>
    </subcellularLocation>
</comment>
<evidence type="ECO:0000256" key="1">
    <source>
        <dbReference type="ARBA" id="ARBA00004141"/>
    </source>
</evidence>
<protein>
    <submittedName>
        <fullName evidence="12">Rhomboid protease GlpG</fullName>
        <ecNumber evidence="12">3.4.21.105</ecNumber>
    </submittedName>
</protein>
<dbReference type="Pfam" id="PF01428">
    <property type="entry name" value="zf-AN1"/>
    <property type="match status" value="1"/>
</dbReference>
<feature type="transmembrane region" description="Helical" evidence="10">
    <location>
        <begin position="209"/>
        <end position="231"/>
    </location>
</feature>
<evidence type="ECO:0000256" key="3">
    <source>
        <dbReference type="ARBA" id="ARBA00022692"/>
    </source>
</evidence>
<keyword evidence="5" id="KW-0863">Zinc-finger</keyword>
<dbReference type="Proteomes" id="UP000606624">
    <property type="component" value="Unassembled WGS sequence"/>
</dbReference>
<gene>
    <name evidence="12" type="primary">glpG</name>
    <name evidence="12" type="ORF">KFBDDELM_00122</name>
</gene>
<dbReference type="GO" id="GO:0004252">
    <property type="term" value="F:serine-type endopeptidase activity"/>
    <property type="evidence" value="ECO:0007669"/>
    <property type="project" value="InterPro"/>
</dbReference>
<name>A0A811T6N4_9EURY</name>
<keyword evidence="4" id="KW-0479">Metal-binding</keyword>
<keyword evidence="8 10" id="KW-1133">Transmembrane helix</keyword>
<dbReference type="SUPFAM" id="SSF118310">
    <property type="entry name" value="AN1-like Zinc finger"/>
    <property type="match status" value="1"/>
</dbReference>
<evidence type="ECO:0000256" key="2">
    <source>
        <dbReference type="ARBA" id="ARBA00009045"/>
    </source>
</evidence>
<evidence type="ECO:0000256" key="6">
    <source>
        <dbReference type="ARBA" id="ARBA00022801"/>
    </source>
</evidence>
<reference evidence="12" key="1">
    <citation type="submission" date="2020-10" db="EMBL/GenBank/DDBJ databases">
        <authorList>
            <person name="Hahn C.J."/>
            <person name="Laso-Perez R."/>
            <person name="Vulcano F."/>
            <person name="Vaziourakis K.-M."/>
            <person name="Stokke R."/>
            <person name="Steen I.H."/>
            <person name="Teske A."/>
            <person name="Boetius A."/>
            <person name="Liebeke M."/>
            <person name="Amann R."/>
            <person name="Knittel K."/>
        </authorList>
    </citation>
    <scope>NUCLEOTIDE SEQUENCE</scope>
    <source>
        <strain evidence="12">Gfbio:e3339647-f889-4370-9287-4fb5cb688e4c:AG392E03_GoMArc1</strain>
    </source>
</reference>
<dbReference type="GO" id="GO:0006508">
    <property type="term" value="P:proteolysis"/>
    <property type="evidence" value="ECO:0007669"/>
    <property type="project" value="UniProtKB-KW"/>
</dbReference>
<keyword evidence="9 10" id="KW-0472">Membrane</keyword>
<dbReference type="Pfam" id="PF01694">
    <property type="entry name" value="Rhomboid"/>
    <property type="match status" value="1"/>
</dbReference>
<dbReference type="Gene3D" id="1.20.1540.10">
    <property type="entry name" value="Rhomboid-like"/>
    <property type="match status" value="1"/>
</dbReference>
<keyword evidence="12" id="KW-0645">Protease</keyword>
<dbReference type="SMART" id="SM00154">
    <property type="entry name" value="ZnF_AN1"/>
    <property type="match status" value="1"/>
</dbReference>
<dbReference type="GO" id="GO:0008270">
    <property type="term" value="F:zinc ion binding"/>
    <property type="evidence" value="ECO:0007669"/>
    <property type="project" value="UniProtKB-KW"/>
</dbReference>
<accession>A0A811T6N4</accession>
<comment type="caution">
    <text evidence="12">The sequence shown here is derived from an EMBL/GenBank/DDBJ whole genome shotgun (WGS) entry which is preliminary data.</text>
</comment>